<reference evidence="1" key="1">
    <citation type="submission" date="2020-07" db="EMBL/GenBank/DDBJ databases">
        <title>Huge and variable diversity of episymbiotic CPR bacteria and DPANN archaea in groundwater ecosystems.</title>
        <authorList>
            <person name="He C.Y."/>
            <person name="Keren R."/>
            <person name="Whittaker M."/>
            <person name="Farag I.F."/>
            <person name="Doudna J."/>
            <person name="Cate J.H.D."/>
            <person name="Banfield J.F."/>
        </authorList>
    </citation>
    <scope>NUCLEOTIDE SEQUENCE</scope>
    <source>
        <strain evidence="1">NC_groundwater_1664_Pr3_B-0.1um_52_9</strain>
    </source>
</reference>
<evidence type="ECO:0000313" key="2">
    <source>
        <dbReference type="Proteomes" id="UP000807825"/>
    </source>
</evidence>
<protein>
    <submittedName>
        <fullName evidence="1">Uncharacterized protein</fullName>
    </submittedName>
</protein>
<name>A0A9D6V0Q3_9BACT</name>
<proteinExistence type="predicted"/>
<evidence type="ECO:0000313" key="1">
    <source>
        <dbReference type="EMBL" id="MBI5249920.1"/>
    </source>
</evidence>
<organism evidence="1 2">
    <name type="scientific">Desulfomonile tiedjei</name>
    <dbReference type="NCBI Taxonomy" id="2358"/>
    <lineage>
        <taxon>Bacteria</taxon>
        <taxon>Pseudomonadati</taxon>
        <taxon>Thermodesulfobacteriota</taxon>
        <taxon>Desulfomonilia</taxon>
        <taxon>Desulfomonilales</taxon>
        <taxon>Desulfomonilaceae</taxon>
        <taxon>Desulfomonile</taxon>
    </lineage>
</organism>
<accession>A0A9D6V0Q3</accession>
<sequence>MIVILHYLIDKCYSSAALSWRPGEKSQVPADRRVRLNGVACLVSEVANRFDKECVLAKPGLDTKDRLML</sequence>
<dbReference type="EMBL" id="JACRDE010000284">
    <property type="protein sequence ID" value="MBI5249920.1"/>
    <property type="molecule type" value="Genomic_DNA"/>
</dbReference>
<dbReference type="AlphaFoldDB" id="A0A9D6V0Q3"/>
<dbReference type="Proteomes" id="UP000807825">
    <property type="component" value="Unassembled WGS sequence"/>
</dbReference>
<gene>
    <name evidence="1" type="ORF">HY912_10545</name>
</gene>
<comment type="caution">
    <text evidence="1">The sequence shown here is derived from an EMBL/GenBank/DDBJ whole genome shotgun (WGS) entry which is preliminary data.</text>
</comment>